<feature type="region of interest" description="Disordered" evidence="10">
    <location>
        <begin position="459"/>
        <end position="488"/>
    </location>
</feature>
<dbReference type="SUPFAM" id="SSF47954">
    <property type="entry name" value="Cyclin-like"/>
    <property type="match status" value="2"/>
</dbReference>
<keyword evidence="8" id="KW-0804">Transcription</keyword>
<dbReference type="Pfam" id="PF07741">
    <property type="entry name" value="BRF1"/>
    <property type="match status" value="1"/>
</dbReference>
<keyword evidence="13" id="KW-1185">Reference proteome</keyword>
<keyword evidence="7" id="KW-0010">Activator</keyword>
<dbReference type="GO" id="GO:0017025">
    <property type="term" value="F:TBP-class protein binding"/>
    <property type="evidence" value="ECO:0007669"/>
    <property type="project" value="InterPro"/>
</dbReference>
<evidence type="ECO:0000256" key="1">
    <source>
        <dbReference type="ARBA" id="ARBA00004123"/>
    </source>
</evidence>
<organism evidence="12 13">
    <name type="scientific">Senna tora</name>
    <dbReference type="NCBI Taxonomy" id="362788"/>
    <lineage>
        <taxon>Eukaryota</taxon>
        <taxon>Viridiplantae</taxon>
        <taxon>Streptophyta</taxon>
        <taxon>Embryophyta</taxon>
        <taxon>Tracheophyta</taxon>
        <taxon>Spermatophyta</taxon>
        <taxon>Magnoliopsida</taxon>
        <taxon>eudicotyledons</taxon>
        <taxon>Gunneridae</taxon>
        <taxon>Pentapetalae</taxon>
        <taxon>rosids</taxon>
        <taxon>fabids</taxon>
        <taxon>Fabales</taxon>
        <taxon>Fabaceae</taxon>
        <taxon>Caesalpinioideae</taxon>
        <taxon>Cassia clade</taxon>
        <taxon>Senna</taxon>
    </lineage>
</organism>
<name>A0A834TBQ6_9FABA</name>
<comment type="subcellular location">
    <subcellularLocation>
        <location evidence="1">Nucleus</location>
    </subcellularLocation>
</comment>
<dbReference type="Pfam" id="PF00382">
    <property type="entry name" value="TFIIB"/>
    <property type="match status" value="2"/>
</dbReference>
<comment type="caution">
    <text evidence="12">The sequence shown here is derived from an EMBL/GenBank/DDBJ whole genome shotgun (WGS) entry which is preliminary data.</text>
</comment>
<evidence type="ECO:0000259" key="11">
    <source>
        <dbReference type="SMART" id="SM00385"/>
    </source>
</evidence>
<feature type="region of interest" description="Disordered" evidence="10">
    <location>
        <begin position="666"/>
        <end position="692"/>
    </location>
</feature>
<keyword evidence="5" id="KW-0862">Zinc</keyword>
<dbReference type="FunFam" id="1.10.472.10:FF:000007">
    <property type="entry name" value="Transcription factor IIIB 90 kDa subunit"/>
    <property type="match status" value="1"/>
</dbReference>
<dbReference type="CDD" id="cd20554">
    <property type="entry name" value="CYCLIN_TFIIIB90_rpt2"/>
    <property type="match status" value="1"/>
</dbReference>
<dbReference type="GO" id="GO:0008270">
    <property type="term" value="F:zinc ion binding"/>
    <property type="evidence" value="ECO:0007669"/>
    <property type="project" value="UniProtKB-KW"/>
</dbReference>
<dbReference type="GO" id="GO:0000126">
    <property type="term" value="C:transcription factor TFIIIB complex"/>
    <property type="evidence" value="ECO:0007669"/>
    <property type="project" value="TreeGrafter"/>
</dbReference>
<evidence type="ECO:0000256" key="2">
    <source>
        <dbReference type="ARBA" id="ARBA00010857"/>
    </source>
</evidence>
<evidence type="ECO:0000256" key="4">
    <source>
        <dbReference type="ARBA" id="ARBA00022771"/>
    </source>
</evidence>
<gene>
    <name evidence="12" type="ORF">G2W53_024693</name>
</gene>
<reference evidence="12" key="1">
    <citation type="submission" date="2020-09" db="EMBL/GenBank/DDBJ databases">
        <title>Genome-Enabled Discovery of Anthraquinone Biosynthesis in Senna tora.</title>
        <authorList>
            <person name="Kang S.-H."/>
            <person name="Pandey R.P."/>
            <person name="Lee C.-M."/>
            <person name="Sim J.-S."/>
            <person name="Jeong J.-T."/>
            <person name="Choi B.-S."/>
            <person name="Jung M."/>
            <person name="Ginzburg D."/>
            <person name="Zhao K."/>
            <person name="Won S.Y."/>
            <person name="Oh T.-J."/>
            <person name="Yu Y."/>
            <person name="Kim N.-H."/>
            <person name="Lee O.R."/>
            <person name="Lee T.-H."/>
            <person name="Bashyal P."/>
            <person name="Kim T.-S."/>
            <person name="Lee W.-H."/>
            <person name="Kawkins C."/>
            <person name="Kim C.-K."/>
            <person name="Kim J.S."/>
            <person name="Ahn B.O."/>
            <person name="Rhee S.Y."/>
            <person name="Sohng J.K."/>
        </authorList>
    </citation>
    <scope>NUCLEOTIDE SEQUENCE</scope>
    <source>
        <tissue evidence="12">Leaf</tissue>
    </source>
</reference>
<dbReference type="GO" id="GO:0001006">
    <property type="term" value="F:RNA polymerase III type 3 promoter sequence-specific DNA binding"/>
    <property type="evidence" value="ECO:0007669"/>
    <property type="project" value="TreeGrafter"/>
</dbReference>
<dbReference type="OrthoDB" id="511529at2759"/>
<dbReference type="Gene3D" id="1.20.5.650">
    <property type="entry name" value="Single helix bin"/>
    <property type="match status" value="1"/>
</dbReference>
<evidence type="ECO:0000256" key="7">
    <source>
        <dbReference type="ARBA" id="ARBA00023159"/>
    </source>
</evidence>
<evidence type="ECO:0000256" key="10">
    <source>
        <dbReference type="SAM" id="MobiDB-lite"/>
    </source>
</evidence>
<dbReference type="PANTHER" id="PTHR11618">
    <property type="entry name" value="TRANSCRIPTION INITIATION FACTOR IIB-RELATED"/>
    <property type="match status" value="1"/>
</dbReference>
<feature type="compositionally biased region" description="Basic and acidic residues" evidence="10">
    <location>
        <begin position="402"/>
        <end position="422"/>
    </location>
</feature>
<protein>
    <submittedName>
        <fullName evidence="12">Transcription factor IIIB 90 kDa subunit-like isoform X1</fullName>
    </submittedName>
</protein>
<dbReference type="PANTHER" id="PTHR11618:SF4">
    <property type="entry name" value="TRANSCRIPTION FACTOR IIIB 90 KDA SUBUNIT"/>
    <property type="match status" value="1"/>
</dbReference>
<dbReference type="FunFam" id="1.10.472.10:FF:000066">
    <property type="entry name" value="Transcription factor IIIB subunit"/>
    <property type="match status" value="1"/>
</dbReference>
<proteinExistence type="inferred from homology"/>
<evidence type="ECO:0000313" key="13">
    <source>
        <dbReference type="Proteomes" id="UP000634136"/>
    </source>
</evidence>
<evidence type="ECO:0000256" key="5">
    <source>
        <dbReference type="ARBA" id="ARBA00022833"/>
    </source>
</evidence>
<evidence type="ECO:0000256" key="3">
    <source>
        <dbReference type="ARBA" id="ARBA00022723"/>
    </source>
</evidence>
<dbReference type="InterPro" id="IPR036915">
    <property type="entry name" value="Cyclin-like_sf"/>
</dbReference>
<keyword evidence="3" id="KW-0479">Metal-binding</keyword>
<dbReference type="PRINTS" id="PR00685">
    <property type="entry name" value="TIFACTORIIB"/>
</dbReference>
<accession>A0A834TBQ6</accession>
<dbReference type="Gene3D" id="1.10.472.10">
    <property type="entry name" value="Cyclin-like"/>
    <property type="match status" value="2"/>
</dbReference>
<evidence type="ECO:0000313" key="12">
    <source>
        <dbReference type="EMBL" id="KAF7819238.1"/>
    </source>
</evidence>
<dbReference type="InterPro" id="IPR013763">
    <property type="entry name" value="Cyclin-like_dom"/>
</dbReference>
<sequence>MLAHAAAAPSSSSQGLTLNSHLLLHGSQHLRSTILQSSGFEAPHPNPVDGDPNPTRLVPTMVYCDHCRRNVSGARPDDSSLCCELCGKVLEDLYITQDVSFVKDAAGQSKLSGHFVKSIQSEYSASRQRTLDKALDDMRYLSFSLGVEDTGLVTQALAFYKIAIERNFTRGRKSEQVQAACLYIAFRENNKPYLLIDFSNYLRTNVYVLGAVFLQLCKVLRLEEHPIVQKPVDPSLFIFKYTNNLLKQRNMVVTETALSIVASMKRDWMQTGRKPSGLCGAALYIAALAHGFKCSKSDILRIVHVCEATLTKRLVEFENTDSASLTVDELNIMAREREKNPIEKPNCGSEEHTSKDLLCEHKDSGVLHHAHGLCETCYKDFVKLSGGLDGGLDPPAFQRAERERMTKSLSKESADQASDLEKVSNGASASQKEELHAFGPESIGGNFWADVEHVTTKDGICDDESRGEDDGAEIQSESFSDIDDSEVDGYLHNEEEKHYKRLIWEEMNREYLEEQAAKEAAAAAAKEAFEANFQNCSEDMLAAKELAESAAAAVAKSRKVTFESFSSCMCQCLCIDTGEKKQRRAQEAKNSGPAQSAAEATRKMLINKRLSSKVNLDRLDNLFDDTEAPEITKKVRFELHSDKLGKVEPELEDKIKDSVNEFEGVDDMVEEENLYDETYDHEEDDDYGYDGY</sequence>
<dbReference type="Proteomes" id="UP000634136">
    <property type="component" value="Unassembled WGS sequence"/>
</dbReference>
<feature type="domain" description="Cyclin-like" evidence="11">
    <location>
        <begin position="136"/>
        <end position="218"/>
    </location>
</feature>
<dbReference type="AlphaFoldDB" id="A0A834TBQ6"/>
<evidence type="ECO:0000256" key="9">
    <source>
        <dbReference type="ARBA" id="ARBA00023242"/>
    </source>
</evidence>
<feature type="domain" description="Cyclin-like" evidence="11">
    <location>
        <begin position="236"/>
        <end position="319"/>
    </location>
</feature>
<keyword evidence="4" id="KW-0863">Zinc-finger</keyword>
<comment type="similarity">
    <text evidence="2">Belongs to the TFIIB family.</text>
</comment>
<dbReference type="InterPro" id="IPR011665">
    <property type="entry name" value="BRF1_TBP-bd_dom"/>
</dbReference>
<dbReference type="GO" id="GO:0000995">
    <property type="term" value="F:RNA polymerase III general transcription initiation factor activity"/>
    <property type="evidence" value="ECO:0007669"/>
    <property type="project" value="TreeGrafter"/>
</dbReference>
<evidence type="ECO:0000256" key="8">
    <source>
        <dbReference type="ARBA" id="ARBA00023163"/>
    </source>
</evidence>
<dbReference type="GO" id="GO:0097550">
    <property type="term" value="C:transcription preinitiation complex"/>
    <property type="evidence" value="ECO:0007669"/>
    <property type="project" value="TreeGrafter"/>
</dbReference>
<dbReference type="GO" id="GO:0005634">
    <property type="term" value="C:nucleus"/>
    <property type="evidence" value="ECO:0007669"/>
    <property type="project" value="UniProtKB-SubCell"/>
</dbReference>
<dbReference type="EMBL" id="JAAIUW010000008">
    <property type="protein sequence ID" value="KAF7819238.1"/>
    <property type="molecule type" value="Genomic_DNA"/>
</dbReference>
<dbReference type="SMART" id="SM00385">
    <property type="entry name" value="CYCLIN"/>
    <property type="match status" value="2"/>
</dbReference>
<dbReference type="InterPro" id="IPR013150">
    <property type="entry name" value="TFIIB_cyclin"/>
</dbReference>
<feature type="region of interest" description="Disordered" evidence="10">
    <location>
        <begin position="402"/>
        <end position="433"/>
    </location>
</feature>
<dbReference type="GO" id="GO:0070897">
    <property type="term" value="P:transcription preinitiation complex assembly"/>
    <property type="evidence" value="ECO:0007669"/>
    <property type="project" value="InterPro"/>
</dbReference>
<keyword evidence="9" id="KW-0539">Nucleus</keyword>
<keyword evidence="6" id="KW-0805">Transcription regulation</keyword>
<dbReference type="InterPro" id="IPR000812">
    <property type="entry name" value="TFIIB"/>
</dbReference>
<evidence type="ECO:0000256" key="6">
    <source>
        <dbReference type="ARBA" id="ARBA00023015"/>
    </source>
</evidence>
<dbReference type="FunFam" id="1.20.5.650:FF:000002">
    <property type="entry name" value="Cyclin/Brf1-like TBP-binding protein"/>
    <property type="match status" value="1"/>
</dbReference>